<feature type="compositionally biased region" description="Low complexity" evidence="1">
    <location>
        <begin position="383"/>
        <end position="394"/>
    </location>
</feature>
<feature type="compositionally biased region" description="Pro residues" evidence="1">
    <location>
        <begin position="280"/>
        <end position="289"/>
    </location>
</feature>
<gene>
    <name evidence="2" type="ORF">H4Q32_012775</name>
</gene>
<dbReference type="Proteomes" id="UP000830375">
    <property type="component" value="Unassembled WGS sequence"/>
</dbReference>
<feature type="compositionally biased region" description="Low complexity" evidence="1">
    <location>
        <begin position="268"/>
        <end position="279"/>
    </location>
</feature>
<evidence type="ECO:0000313" key="2">
    <source>
        <dbReference type="EMBL" id="KAI2655975.1"/>
    </source>
</evidence>
<feature type="compositionally biased region" description="Pro residues" evidence="1">
    <location>
        <begin position="395"/>
        <end position="410"/>
    </location>
</feature>
<feature type="compositionally biased region" description="Polar residues" evidence="1">
    <location>
        <begin position="116"/>
        <end position="127"/>
    </location>
</feature>
<feature type="region of interest" description="Disordered" evidence="1">
    <location>
        <begin position="87"/>
        <end position="130"/>
    </location>
</feature>
<protein>
    <submittedName>
        <fullName evidence="2">Filamentous hemagglutinin</fullName>
    </submittedName>
</protein>
<feature type="region of interest" description="Disordered" evidence="1">
    <location>
        <begin position="236"/>
        <end position="416"/>
    </location>
</feature>
<reference evidence="2 3" key="1">
    <citation type="submission" date="2022-01" db="EMBL/GenBank/DDBJ databases">
        <title>A high-quality chromosome-level genome assembly of rohu carp, Labeo rohita.</title>
        <authorList>
            <person name="Arick M.A. II"/>
            <person name="Hsu C.-Y."/>
            <person name="Magbanua Z."/>
            <person name="Pechanova O."/>
            <person name="Grover C."/>
            <person name="Miller E."/>
            <person name="Thrash A."/>
            <person name="Ezzel L."/>
            <person name="Alam S."/>
            <person name="Benzie J."/>
            <person name="Hamilton M."/>
            <person name="Karsi A."/>
            <person name="Lawrence M.L."/>
            <person name="Peterson D.G."/>
        </authorList>
    </citation>
    <scope>NUCLEOTIDE SEQUENCE [LARGE SCALE GENOMIC DNA]</scope>
    <source>
        <strain evidence="3">BAU-BD-2019</strain>
        <tissue evidence="2">Blood</tissue>
    </source>
</reference>
<dbReference type="EMBL" id="JACTAM010000015">
    <property type="protein sequence ID" value="KAI2655975.1"/>
    <property type="molecule type" value="Genomic_DNA"/>
</dbReference>
<accession>A0ABQ8LZA4</accession>
<organism evidence="2 3">
    <name type="scientific">Labeo rohita</name>
    <name type="common">Indian major carp</name>
    <name type="synonym">Cyprinus rohita</name>
    <dbReference type="NCBI Taxonomy" id="84645"/>
    <lineage>
        <taxon>Eukaryota</taxon>
        <taxon>Metazoa</taxon>
        <taxon>Chordata</taxon>
        <taxon>Craniata</taxon>
        <taxon>Vertebrata</taxon>
        <taxon>Euteleostomi</taxon>
        <taxon>Actinopterygii</taxon>
        <taxon>Neopterygii</taxon>
        <taxon>Teleostei</taxon>
        <taxon>Ostariophysi</taxon>
        <taxon>Cypriniformes</taxon>
        <taxon>Cyprinidae</taxon>
        <taxon>Labeoninae</taxon>
        <taxon>Labeonini</taxon>
        <taxon>Labeo</taxon>
    </lineage>
</organism>
<name>A0ABQ8LZA4_LABRO</name>
<evidence type="ECO:0000256" key="1">
    <source>
        <dbReference type="SAM" id="MobiDB-lite"/>
    </source>
</evidence>
<comment type="caution">
    <text evidence="2">The sequence shown here is derived from an EMBL/GenBank/DDBJ whole genome shotgun (WGS) entry which is preliminary data.</text>
</comment>
<sequence length="516" mass="54001">MDPLLRPEFILLRLEQGELPLEGYTIMFQLIAHTTSYPDDALCAFYDASLNASCRAPSSEDGPRADFAAFVEWTLARNKPSFPACSLENLASATPDPEPSQSPPRHAEHEPEITADGSNATSATQEPSPIGATERAIATELEEFVSDQVREPATEPATVVVPDGREGAEDSTAHCTTAEGEQRLDLGLIFLEQNLSNFSEDVYEDMPILLPPDCLDFPPTLPLSIVSAASVLPPLSPGSPSAHPQPTICAVGSPQVCQSPSVSGLEDPSSSPPASESWTPPRPSDPAAPPRLSAPSSPPSPVGPPAPPGSIVPPAPPWSVVAPPSPLDSTPPAAPRRSVPPALWISSLPRAQPRSSVAPAPPWTYGSPPLPRSPEPWAPPRPSGSSVSPRIIGSPSPPRALPPPAPPPSVGPMVSSALPPPWLLPPSAPPWGSIMAAVWVSPDSSCSSPLLSPPWLLPPSSPPWTIPSPPWTPSIALLPGVRPPPKPPPKTVHFFFLFVGARTRLPGGGGNVTPLD</sequence>
<evidence type="ECO:0000313" key="3">
    <source>
        <dbReference type="Proteomes" id="UP000830375"/>
    </source>
</evidence>
<feature type="compositionally biased region" description="Pro residues" evidence="1">
    <location>
        <begin position="368"/>
        <end position="382"/>
    </location>
</feature>
<feature type="compositionally biased region" description="Pro residues" evidence="1">
    <location>
        <begin position="296"/>
        <end position="317"/>
    </location>
</feature>
<proteinExistence type="predicted"/>
<keyword evidence="3" id="KW-1185">Reference proteome</keyword>